<reference evidence="2 3" key="1">
    <citation type="journal article" date="2020" name="G3 (Bethesda)">
        <title>Improved Reference Genome for Cyclotella cryptica CCMP332, a Model for Cell Wall Morphogenesis, Salinity Adaptation, and Lipid Production in Diatoms (Bacillariophyta).</title>
        <authorList>
            <person name="Roberts W.R."/>
            <person name="Downey K.M."/>
            <person name="Ruck E.C."/>
            <person name="Traller J.C."/>
            <person name="Alverson A.J."/>
        </authorList>
    </citation>
    <scope>NUCLEOTIDE SEQUENCE [LARGE SCALE GENOMIC DNA]</scope>
    <source>
        <strain evidence="2 3">CCMP332</strain>
    </source>
</reference>
<keyword evidence="3" id="KW-1185">Reference proteome</keyword>
<comment type="caution">
    <text evidence="2">The sequence shown here is derived from an EMBL/GenBank/DDBJ whole genome shotgun (WGS) entry which is preliminary data.</text>
</comment>
<dbReference type="AlphaFoldDB" id="A0ABD3Q6V2"/>
<accession>A0ABD3Q6V2</accession>
<gene>
    <name evidence="2" type="ORF">HJC23_008589</name>
</gene>
<name>A0ABD3Q6V2_9STRA</name>
<evidence type="ECO:0000313" key="2">
    <source>
        <dbReference type="EMBL" id="KAL3796269.1"/>
    </source>
</evidence>
<evidence type="ECO:0000313" key="3">
    <source>
        <dbReference type="Proteomes" id="UP001516023"/>
    </source>
</evidence>
<organism evidence="2 3">
    <name type="scientific">Cyclotella cryptica</name>
    <dbReference type="NCBI Taxonomy" id="29204"/>
    <lineage>
        <taxon>Eukaryota</taxon>
        <taxon>Sar</taxon>
        <taxon>Stramenopiles</taxon>
        <taxon>Ochrophyta</taxon>
        <taxon>Bacillariophyta</taxon>
        <taxon>Coscinodiscophyceae</taxon>
        <taxon>Thalassiosirophycidae</taxon>
        <taxon>Stephanodiscales</taxon>
        <taxon>Stephanodiscaceae</taxon>
        <taxon>Cyclotella</taxon>
    </lineage>
</organism>
<proteinExistence type="predicted"/>
<sequence length="156" mass="17228">MAPHFGECQTTSMGRLIESLLSTSINSICASRYHTCRAASPVVPFVETESVAENGVFDVSDEMSAPMTSQRARPPCYRHSVSLPANLNSTYRKRKPTGLSISPHDLSSYDLSNPQSGPSSLPAPIYCAKNVEMRRKSLNDRHFFRPVSEDDESFGQ</sequence>
<evidence type="ECO:0000256" key="1">
    <source>
        <dbReference type="SAM" id="MobiDB-lite"/>
    </source>
</evidence>
<feature type="compositionally biased region" description="Polar residues" evidence="1">
    <location>
        <begin position="109"/>
        <end position="119"/>
    </location>
</feature>
<dbReference type="EMBL" id="JABMIG020000064">
    <property type="protein sequence ID" value="KAL3796269.1"/>
    <property type="molecule type" value="Genomic_DNA"/>
</dbReference>
<feature type="region of interest" description="Disordered" evidence="1">
    <location>
        <begin position="87"/>
        <end position="123"/>
    </location>
</feature>
<dbReference type="Proteomes" id="UP001516023">
    <property type="component" value="Unassembled WGS sequence"/>
</dbReference>
<protein>
    <submittedName>
        <fullName evidence="2">Uncharacterized protein</fullName>
    </submittedName>
</protein>